<dbReference type="PANTHER" id="PTHR43736:SF4">
    <property type="entry name" value="SLR1690 PROTEIN"/>
    <property type="match status" value="1"/>
</dbReference>
<dbReference type="GO" id="GO:0016787">
    <property type="term" value="F:hydrolase activity"/>
    <property type="evidence" value="ECO:0007669"/>
    <property type="project" value="UniProtKB-KW"/>
</dbReference>
<keyword evidence="4" id="KW-1185">Reference proteome</keyword>
<organism evidence="3 4">
    <name type="scientific">Actinoplanes philippinensis</name>
    <dbReference type="NCBI Taxonomy" id="35752"/>
    <lineage>
        <taxon>Bacteria</taxon>
        <taxon>Bacillati</taxon>
        <taxon>Actinomycetota</taxon>
        <taxon>Actinomycetes</taxon>
        <taxon>Micromonosporales</taxon>
        <taxon>Micromonosporaceae</taxon>
        <taxon>Actinoplanes</taxon>
    </lineage>
</organism>
<dbReference type="RefSeq" id="WP_093622055.1">
    <property type="nucleotide sequence ID" value="NZ_BOMT01000093.1"/>
</dbReference>
<keyword evidence="1" id="KW-0378">Hydrolase</keyword>
<evidence type="ECO:0000259" key="2">
    <source>
        <dbReference type="PROSITE" id="PS51462"/>
    </source>
</evidence>
<dbReference type="InterPro" id="IPR054105">
    <property type="entry name" value="WHD_NrtR"/>
</dbReference>
<dbReference type="InterPro" id="IPR036388">
    <property type="entry name" value="WH-like_DNA-bd_sf"/>
</dbReference>
<dbReference type="SUPFAM" id="SSF55811">
    <property type="entry name" value="Nudix"/>
    <property type="match status" value="1"/>
</dbReference>
<protein>
    <submittedName>
        <fullName evidence="3">8-oxo-dGTP diphosphatase</fullName>
    </submittedName>
</protein>
<gene>
    <name evidence="3" type="ORF">SAMN05421541_13119</name>
</gene>
<dbReference type="InterPro" id="IPR020084">
    <property type="entry name" value="NUDIX_hydrolase_CS"/>
</dbReference>
<dbReference type="Proteomes" id="UP000199645">
    <property type="component" value="Unassembled WGS sequence"/>
</dbReference>
<dbReference type="Pfam" id="PF21906">
    <property type="entry name" value="WHD_NrtR"/>
    <property type="match status" value="1"/>
</dbReference>
<dbReference type="InterPro" id="IPR015797">
    <property type="entry name" value="NUDIX_hydrolase-like_dom_sf"/>
</dbReference>
<dbReference type="AlphaFoldDB" id="A0A1I2ML16"/>
<proteinExistence type="predicted"/>
<dbReference type="Gene3D" id="1.10.10.10">
    <property type="entry name" value="Winged helix-like DNA-binding domain superfamily/Winged helix DNA-binding domain"/>
    <property type="match status" value="1"/>
</dbReference>
<feature type="domain" description="Nudix hydrolase" evidence="2">
    <location>
        <begin position="8"/>
        <end position="142"/>
    </location>
</feature>
<evidence type="ECO:0000313" key="3">
    <source>
        <dbReference type="EMBL" id="SFF92143.1"/>
    </source>
</evidence>
<dbReference type="SUPFAM" id="SSF46785">
    <property type="entry name" value="Winged helix' DNA-binding domain"/>
    <property type="match status" value="1"/>
</dbReference>
<dbReference type="InterPro" id="IPR000086">
    <property type="entry name" value="NUDIX_hydrolase_dom"/>
</dbReference>
<name>A0A1I2ML16_9ACTN</name>
<accession>A0A1I2ML16</accession>
<dbReference type="EMBL" id="FONV01000031">
    <property type="protein sequence ID" value="SFF92143.1"/>
    <property type="molecule type" value="Genomic_DNA"/>
</dbReference>
<dbReference type="PROSITE" id="PS00893">
    <property type="entry name" value="NUDIX_BOX"/>
    <property type="match status" value="1"/>
</dbReference>
<dbReference type="PROSITE" id="PS51462">
    <property type="entry name" value="NUDIX"/>
    <property type="match status" value="1"/>
</dbReference>
<dbReference type="STRING" id="35752.SAMN05421541_13119"/>
<dbReference type="OrthoDB" id="9786141at2"/>
<sequence length="240" mass="25705">MTDREHLYLRIAVDLVVLTVRDGELQALAITRGNEPFRGRPALPGGFLRAGEDLLDAAVRELREETGVDGDRLHLEQLSVYGAPGRDPRGRVVSVAFLALVPNPPSPTAGSDASTASWAPVAELAGTLAFDHDRILADGVERARSRLEFTTLATAFCPAEFTIGDLREVYEVVWGRRVDQRNFSRKVLGTPGFVEATGGKRMPEVGRPAALYRSGPAAALNPPILRSVEPGLSGADQGAA</sequence>
<dbReference type="InterPro" id="IPR036390">
    <property type="entry name" value="WH_DNA-bd_sf"/>
</dbReference>
<dbReference type="PANTHER" id="PTHR43736">
    <property type="entry name" value="ADP-RIBOSE PYROPHOSPHATASE"/>
    <property type="match status" value="1"/>
</dbReference>
<evidence type="ECO:0000313" key="4">
    <source>
        <dbReference type="Proteomes" id="UP000199645"/>
    </source>
</evidence>
<dbReference type="Gene3D" id="3.90.79.10">
    <property type="entry name" value="Nucleoside Triphosphate Pyrophosphohydrolase"/>
    <property type="match status" value="1"/>
</dbReference>
<dbReference type="Pfam" id="PF00293">
    <property type="entry name" value="NUDIX"/>
    <property type="match status" value="1"/>
</dbReference>
<evidence type="ECO:0000256" key="1">
    <source>
        <dbReference type="ARBA" id="ARBA00022801"/>
    </source>
</evidence>
<dbReference type="CDD" id="cd18873">
    <property type="entry name" value="NUDIX_NadM_like"/>
    <property type="match status" value="1"/>
</dbReference>
<reference evidence="3 4" key="1">
    <citation type="submission" date="2016-10" db="EMBL/GenBank/DDBJ databases">
        <authorList>
            <person name="de Groot N.N."/>
        </authorList>
    </citation>
    <scope>NUCLEOTIDE SEQUENCE [LARGE SCALE GENOMIC DNA]</scope>
    <source>
        <strain evidence="3 4">DSM 43019</strain>
    </source>
</reference>